<evidence type="ECO:0000313" key="15">
    <source>
        <dbReference type="EMBL" id="MDB9224369.1"/>
    </source>
</evidence>
<dbReference type="FunFam" id="3.40.50.720:FF:000189">
    <property type="entry name" value="Bifunctional protein FolD"/>
    <property type="match status" value="1"/>
</dbReference>
<evidence type="ECO:0000256" key="4">
    <source>
        <dbReference type="ARBA" id="ARBA00022755"/>
    </source>
</evidence>
<name>A0A412TK29_9BACT</name>
<feature type="binding site" evidence="12">
    <location>
        <begin position="167"/>
        <end position="169"/>
    </location>
    <ligand>
        <name>NADP(+)</name>
        <dbReference type="ChEBI" id="CHEBI:58349"/>
    </ligand>
</feature>
<evidence type="ECO:0000313" key="16">
    <source>
        <dbReference type="EMBL" id="RGU54132.1"/>
    </source>
</evidence>
<reference evidence="16 17" key="1">
    <citation type="submission" date="2018-08" db="EMBL/GenBank/DDBJ databases">
        <title>A genome reference for cultivated species of the human gut microbiota.</title>
        <authorList>
            <person name="Zou Y."/>
            <person name="Xue W."/>
            <person name="Luo G."/>
        </authorList>
    </citation>
    <scope>NUCLEOTIDE SEQUENCE [LARGE SCALE GENOMIC DNA]</scope>
    <source>
        <strain evidence="16 17">AF16-14</strain>
    </source>
</reference>
<dbReference type="PROSITE" id="PS00767">
    <property type="entry name" value="THF_DHG_CYH_2"/>
    <property type="match status" value="1"/>
</dbReference>
<evidence type="ECO:0000256" key="5">
    <source>
        <dbReference type="ARBA" id="ARBA00022801"/>
    </source>
</evidence>
<evidence type="ECO:0000256" key="3">
    <source>
        <dbReference type="ARBA" id="ARBA00022605"/>
    </source>
</evidence>
<evidence type="ECO:0000256" key="12">
    <source>
        <dbReference type="HAMAP-Rule" id="MF_01576"/>
    </source>
</evidence>
<evidence type="ECO:0000256" key="11">
    <source>
        <dbReference type="ARBA" id="ARBA00036357"/>
    </source>
</evidence>
<keyword evidence="9 12" id="KW-0486">Methionine biosynthesis</keyword>
<dbReference type="Pfam" id="PF02882">
    <property type="entry name" value="THF_DHG_CYH_C"/>
    <property type="match status" value="1"/>
</dbReference>
<evidence type="ECO:0000256" key="2">
    <source>
        <dbReference type="ARBA" id="ARBA00022563"/>
    </source>
</evidence>
<dbReference type="EC" id="1.5.1.5" evidence="12"/>
<dbReference type="NCBIfam" id="NF008058">
    <property type="entry name" value="PRK10792.1"/>
    <property type="match status" value="1"/>
</dbReference>
<dbReference type="SUPFAM" id="SSF51735">
    <property type="entry name" value="NAD(P)-binding Rossmann-fold domains"/>
    <property type="match status" value="1"/>
</dbReference>
<dbReference type="InterPro" id="IPR020630">
    <property type="entry name" value="THF_DH/CycHdrlase_cat_dom"/>
</dbReference>
<dbReference type="Pfam" id="PF00763">
    <property type="entry name" value="THF_DHG_CYH"/>
    <property type="match status" value="1"/>
</dbReference>
<dbReference type="PANTHER" id="PTHR48099">
    <property type="entry name" value="C-1-TETRAHYDROFOLATE SYNTHASE, CYTOPLASMIC-RELATED"/>
    <property type="match status" value="1"/>
</dbReference>
<keyword evidence="5 12" id="KW-0378">Hydrolase</keyword>
<dbReference type="InterPro" id="IPR000672">
    <property type="entry name" value="THF_DH/CycHdrlase"/>
</dbReference>
<comment type="function">
    <text evidence="12">Catalyzes the oxidation of 5,10-methylenetetrahydrofolate to 5,10-methenyltetrahydrofolate and then the hydrolysis of 5,10-methenyltetrahydrofolate to 10-formyltetrahydrofolate.</text>
</comment>
<dbReference type="Gene3D" id="3.40.50.10860">
    <property type="entry name" value="Leucine Dehydrogenase, chain A, domain 1"/>
    <property type="match status" value="1"/>
</dbReference>
<sequence length="296" mass="31972">MEEMELIDGKKIAAQVKQELADEVKRMKAAGAKTPHLVAVLVGNDPASETYVASKVKACQEVGFKSTEMRYSADITEEQLLAVVDKLNQDADVDGYIVQLPLPRHISEHKVLMAIDPDKDVDGFHPCNVGKMVTGLPAYLPATPAGIVELLKRYEIPTQGKHCVVIGRSNIVGTPMAVLMSRKDKYADCTVTICHSRTQNIKEMTLQADILIVALGKPHFVTADMVKEGAVVVDVGIHRIPSDKTKSGFRLVGDVDFEGVAPKCSYITPVPGGVGPMTIVSLLQNTLKACKGLADK</sequence>
<dbReference type="PANTHER" id="PTHR48099:SF5">
    <property type="entry name" value="C-1-TETRAHYDROFOLATE SYNTHASE, CYTOPLASMIC"/>
    <property type="match status" value="1"/>
</dbReference>
<comment type="similarity">
    <text evidence="12">Belongs to the tetrahydrofolate dehydrogenase/cyclohydrolase family.</text>
</comment>
<dbReference type="EC" id="3.5.4.9" evidence="12"/>
<feature type="binding site" evidence="12">
    <location>
        <position position="237"/>
    </location>
    <ligand>
        <name>NADP(+)</name>
        <dbReference type="ChEBI" id="CHEBI:58349"/>
    </ligand>
</feature>
<evidence type="ECO:0000259" key="13">
    <source>
        <dbReference type="Pfam" id="PF00763"/>
    </source>
</evidence>
<comment type="caution">
    <text evidence="16">The sequence shown here is derived from an EMBL/GenBank/DDBJ whole genome shotgun (WGS) entry which is preliminary data.</text>
</comment>
<organism evidence="16 17">
    <name type="scientific">Odoribacter splanchnicus</name>
    <dbReference type="NCBI Taxonomy" id="28118"/>
    <lineage>
        <taxon>Bacteria</taxon>
        <taxon>Pseudomonadati</taxon>
        <taxon>Bacteroidota</taxon>
        <taxon>Bacteroidia</taxon>
        <taxon>Bacteroidales</taxon>
        <taxon>Odoribacteraceae</taxon>
        <taxon>Odoribacter</taxon>
    </lineage>
</organism>
<gene>
    <name evidence="12 15" type="primary">folD</name>
    <name evidence="16" type="ORF">DWW57_17245</name>
    <name evidence="15" type="ORF">PN645_15370</name>
</gene>
<dbReference type="EMBL" id="QRYC01000037">
    <property type="protein sequence ID" value="RGU54132.1"/>
    <property type="molecule type" value="Genomic_DNA"/>
</dbReference>
<evidence type="ECO:0000256" key="10">
    <source>
        <dbReference type="ARBA" id="ARBA00023268"/>
    </source>
</evidence>
<keyword evidence="7 12" id="KW-0560">Oxidoreductase</keyword>
<dbReference type="HAMAP" id="MF_01576">
    <property type="entry name" value="THF_DHG_CYH"/>
    <property type="match status" value="1"/>
</dbReference>
<dbReference type="GO" id="GO:0005829">
    <property type="term" value="C:cytosol"/>
    <property type="evidence" value="ECO:0007669"/>
    <property type="project" value="TreeGrafter"/>
</dbReference>
<dbReference type="GO" id="GO:0009086">
    <property type="term" value="P:methionine biosynthetic process"/>
    <property type="evidence" value="ECO:0007669"/>
    <property type="project" value="UniProtKB-KW"/>
</dbReference>
<evidence type="ECO:0000256" key="9">
    <source>
        <dbReference type="ARBA" id="ARBA00023167"/>
    </source>
</evidence>
<dbReference type="EMBL" id="JAQMRD010000023">
    <property type="protein sequence ID" value="MDB9224369.1"/>
    <property type="molecule type" value="Genomic_DNA"/>
</dbReference>
<comment type="catalytic activity">
    <reaction evidence="12">
        <text>(6R)-5,10-methylene-5,6,7,8-tetrahydrofolate + NADP(+) = (6R)-5,10-methenyltetrahydrofolate + NADPH</text>
        <dbReference type="Rhea" id="RHEA:22812"/>
        <dbReference type="ChEBI" id="CHEBI:15636"/>
        <dbReference type="ChEBI" id="CHEBI:57455"/>
        <dbReference type="ChEBI" id="CHEBI:57783"/>
        <dbReference type="ChEBI" id="CHEBI:58349"/>
        <dbReference type="EC" id="1.5.1.5"/>
    </reaction>
</comment>
<comment type="subunit">
    <text evidence="12">Homodimer.</text>
</comment>
<evidence type="ECO:0000256" key="7">
    <source>
        <dbReference type="ARBA" id="ARBA00023002"/>
    </source>
</evidence>
<dbReference type="NCBIfam" id="NF010783">
    <property type="entry name" value="PRK14186.1"/>
    <property type="match status" value="1"/>
</dbReference>
<evidence type="ECO:0000259" key="14">
    <source>
        <dbReference type="Pfam" id="PF02882"/>
    </source>
</evidence>
<evidence type="ECO:0000256" key="1">
    <source>
        <dbReference type="ARBA" id="ARBA00004777"/>
    </source>
</evidence>
<dbReference type="PRINTS" id="PR00085">
    <property type="entry name" value="THFDHDRGNASE"/>
</dbReference>
<keyword evidence="2 12" id="KW-0554">One-carbon metabolism</keyword>
<dbReference type="GO" id="GO:0035999">
    <property type="term" value="P:tetrahydrofolate interconversion"/>
    <property type="evidence" value="ECO:0007669"/>
    <property type="project" value="UniProtKB-UniRule"/>
</dbReference>
<dbReference type="InterPro" id="IPR020867">
    <property type="entry name" value="THF_DH/CycHdrlase_CS"/>
</dbReference>
<feature type="domain" description="Tetrahydrofolate dehydrogenase/cyclohydrolase NAD(P)-binding" evidence="14">
    <location>
        <begin position="141"/>
        <end position="291"/>
    </location>
</feature>
<keyword evidence="3 12" id="KW-0028">Amino-acid biosynthesis</keyword>
<evidence type="ECO:0000313" key="17">
    <source>
        <dbReference type="Proteomes" id="UP000284243"/>
    </source>
</evidence>
<comment type="caution">
    <text evidence="12">Lacks conserved residue(s) required for the propagation of feature annotation.</text>
</comment>
<dbReference type="GO" id="GO:0000105">
    <property type="term" value="P:L-histidine biosynthetic process"/>
    <property type="evidence" value="ECO:0007669"/>
    <property type="project" value="UniProtKB-KW"/>
</dbReference>
<evidence type="ECO:0000256" key="8">
    <source>
        <dbReference type="ARBA" id="ARBA00023102"/>
    </source>
</evidence>
<dbReference type="SUPFAM" id="SSF53223">
    <property type="entry name" value="Aminoacid dehydrogenase-like, N-terminal domain"/>
    <property type="match status" value="1"/>
</dbReference>
<dbReference type="Gene3D" id="3.40.50.720">
    <property type="entry name" value="NAD(P)-binding Rossmann-like Domain"/>
    <property type="match status" value="1"/>
</dbReference>
<dbReference type="GO" id="GO:0004477">
    <property type="term" value="F:methenyltetrahydrofolate cyclohydrolase activity"/>
    <property type="evidence" value="ECO:0007669"/>
    <property type="project" value="UniProtKB-UniRule"/>
</dbReference>
<dbReference type="CDD" id="cd01080">
    <property type="entry name" value="NAD_bind_m-THF_DH_Cyclohyd"/>
    <property type="match status" value="1"/>
</dbReference>
<dbReference type="Proteomes" id="UP000284243">
    <property type="component" value="Unassembled WGS sequence"/>
</dbReference>
<dbReference type="InterPro" id="IPR020631">
    <property type="entry name" value="THF_DH/CycHdrlase_NAD-bd_dom"/>
</dbReference>
<proteinExistence type="inferred from homology"/>
<evidence type="ECO:0000256" key="6">
    <source>
        <dbReference type="ARBA" id="ARBA00022857"/>
    </source>
</evidence>
<accession>A0A412TK29</accession>
<dbReference type="GO" id="GO:0004488">
    <property type="term" value="F:methylenetetrahydrofolate dehydrogenase (NADP+) activity"/>
    <property type="evidence" value="ECO:0007669"/>
    <property type="project" value="UniProtKB-UniRule"/>
</dbReference>
<protein>
    <recommendedName>
        <fullName evidence="12">Bifunctional protein FolD</fullName>
    </recommendedName>
    <domain>
        <recommendedName>
            <fullName evidence="12">Methylenetetrahydrofolate dehydrogenase</fullName>
            <ecNumber evidence="12">1.5.1.5</ecNumber>
        </recommendedName>
    </domain>
    <domain>
        <recommendedName>
            <fullName evidence="12">Methenyltetrahydrofolate cyclohydrolase</fullName>
            <ecNumber evidence="12">3.5.4.9</ecNumber>
        </recommendedName>
    </domain>
</protein>
<feature type="domain" description="Tetrahydrofolate dehydrogenase/cyclohydrolase catalytic" evidence="13">
    <location>
        <begin position="7"/>
        <end position="122"/>
    </location>
</feature>
<comment type="catalytic activity">
    <reaction evidence="11 12">
        <text>(6R)-5,10-methenyltetrahydrofolate + H2O = (6R)-10-formyltetrahydrofolate + H(+)</text>
        <dbReference type="Rhea" id="RHEA:23700"/>
        <dbReference type="ChEBI" id="CHEBI:15377"/>
        <dbReference type="ChEBI" id="CHEBI:15378"/>
        <dbReference type="ChEBI" id="CHEBI:57455"/>
        <dbReference type="ChEBI" id="CHEBI:195366"/>
        <dbReference type="EC" id="3.5.4.9"/>
    </reaction>
</comment>
<dbReference type="InterPro" id="IPR036291">
    <property type="entry name" value="NAD(P)-bd_dom_sf"/>
</dbReference>
<comment type="pathway">
    <text evidence="1 12">One-carbon metabolism; tetrahydrofolate interconversion.</text>
</comment>
<dbReference type="UniPathway" id="UPA00193"/>
<dbReference type="Proteomes" id="UP001212263">
    <property type="component" value="Unassembled WGS sequence"/>
</dbReference>
<dbReference type="InterPro" id="IPR046346">
    <property type="entry name" value="Aminoacid_DH-like_N_sf"/>
</dbReference>
<keyword evidence="6 12" id="KW-0521">NADP</keyword>
<dbReference type="FunFam" id="3.40.50.10860:FF:000001">
    <property type="entry name" value="Bifunctional protein FolD"/>
    <property type="match status" value="1"/>
</dbReference>
<keyword evidence="4 12" id="KW-0658">Purine biosynthesis</keyword>
<dbReference type="GO" id="GO:0006164">
    <property type="term" value="P:purine nucleotide biosynthetic process"/>
    <property type="evidence" value="ECO:0007669"/>
    <property type="project" value="UniProtKB-KW"/>
</dbReference>
<reference evidence="15" key="2">
    <citation type="submission" date="2023-01" db="EMBL/GenBank/DDBJ databases">
        <title>Human gut microbiome strain richness.</title>
        <authorList>
            <person name="Chen-Liaw A."/>
        </authorList>
    </citation>
    <scope>NUCLEOTIDE SEQUENCE</scope>
    <source>
        <strain evidence="15">RTP21484st1_B7_RTP21484_190118</strain>
    </source>
</reference>
<keyword evidence="10 12" id="KW-0511">Multifunctional enzyme</keyword>
<keyword evidence="8 12" id="KW-0368">Histidine biosynthesis</keyword>
<dbReference type="AlphaFoldDB" id="A0A412TK29"/>